<name>A0A8H3VFN2_VENIN</name>
<keyword evidence="1" id="KW-1133">Transmembrane helix</keyword>
<gene>
    <name evidence="2" type="ORF">BLS_002024</name>
    <name evidence="3" type="ORF">EG327_002977</name>
</gene>
<sequence>MNTTATVGWVPEPDGRGTAGLLTSCIFTIFLSTWTAYHPDMKRSWSAAFWDKVLITIGTIIAPECIIYLAMCDWNRVKKLQFIFRSIQVEPLTKCESPKAHHSLFGHVMSRTDSKTDPNDTEKCNSRHSSTKYDQAGITISPSRPLTITHAHFLRMGGFCVRSTDGEILQAHHKWDNNRISVKSVCILRAANVSITSVPVSDIKDKSKSDGISKLFALGQISWLFLHLIARTASSMPVSTLELFTASNGACAVVSYLFWWSKPKDVAQPLVLQSAFTAAEILKRQQSFLDASPDLAYPRKYRYARWTVEAIGSWLANLEILGWNFPFPTYTEQIAWRSLSIFLPIWALSIWQIGEWDEKLRFSLKPKIRKKIVPIALTIYGTVRLYFIVEIFTGLRETPAALYGTVDWTQYILHV</sequence>
<feature type="transmembrane region" description="Helical" evidence="1">
    <location>
        <begin position="241"/>
        <end position="260"/>
    </location>
</feature>
<feature type="transmembrane region" description="Helical" evidence="1">
    <location>
        <begin position="334"/>
        <end position="351"/>
    </location>
</feature>
<evidence type="ECO:0000313" key="2">
    <source>
        <dbReference type="EMBL" id="KAE9976569.1"/>
    </source>
</evidence>
<accession>A0A8H3VFN2</accession>
<reference evidence="3 4" key="1">
    <citation type="submission" date="2019-07" db="EMBL/GenBank/DDBJ databases">
        <title>Venturia inaequalis Genome Resource.</title>
        <authorList>
            <person name="Lichtner F.J."/>
        </authorList>
    </citation>
    <scope>NUCLEOTIDE SEQUENCE [LARGE SCALE GENOMIC DNA]</scope>
    <source>
        <strain evidence="2">Bline_iso_100314</strain>
        <strain evidence="3 4">DMI_063113</strain>
    </source>
</reference>
<proteinExistence type="predicted"/>
<keyword evidence="1" id="KW-0812">Transmembrane</keyword>
<dbReference type="EMBL" id="WNWR01000199">
    <property type="protein sequence ID" value="KAE9989207.1"/>
    <property type="molecule type" value="Genomic_DNA"/>
</dbReference>
<dbReference type="Proteomes" id="UP000490939">
    <property type="component" value="Unassembled WGS sequence"/>
</dbReference>
<dbReference type="AlphaFoldDB" id="A0A8H3VFN2"/>
<keyword evidence="4" id="KW-1185">Reference proteome</keyword>
<organism evidence="3 4">
    <name type="scientific">Venturia inaequalis</name>
    <name type="common">Apple scab fungus</name>
    <dbReference type="NCBI Taxonomy" id="5025"/>
    <lineage>
        <taxon>Eukaryota</taxon>
        <taxon>Fungi</taxon>
        <taxon>Dikarya</taxon>
        <taxon>Ascomycota</taxon>
        <taxon>Pezizomycotina</taxon>
        <taxon>Dothideomycetes</taxon>
        <taxon>Pleosporomycetidae</taxon>
        <taxon>Venturiales</taxon>
        <taxon>Venturiaceae</taxon>
        <taxon>Venturia</taxon>
    </lineage>
</organism>
<dbReference type="PANTHER" id="PTHR35043:SF7">
    <property type="entry name" value="TRANSCRIPTION FACTOR DOMAIN-CONTAINING PROTEIN"/>
    <property type="match status" value="1"/>
</dbReference>
<evidence type="ECO:0000256" key="1">
    <source>
        <dbReference type="SAM" id="Phobius"/>
    </source>
</evidence>
<protein>
    <submittedName>
        <fullName evidence="3">Uncharacterized protein</fullName>
    </submittedName>
</protein>
<dbReference type="PANTHER" id="PTHR35043">
    <property type="entry name" value="TRANSCRIPTION FACTOR DOMAIN-CONTAINING PROTEIN"/>
    <property type="match status" value="1"/>
</dbReference>
<dbReference type="Proteomes" id="UP000433883">
    <property type="component" value="Unassembled WGS sequence"/>
</dbReference>
<evidence type="ECO:0000313" key="4">
    <source>
        <dbReference type="Proteomes" id="UP000490939"/>
    </source>
</evidence>
<comment type="caution">
    <text evidence="3">The sequence shown here is derived from an EMBL/GenBank/DDBJ whole genome shotgun (WGS) entry which is preliminary data.</text>
</comment>
<keyword evidence="1" id="KW-0472">Membrane</keyword>
<dbReference type="EMBL" id="WNWQ01000151">
    <property type="protein sequence ID" value="KAE9976569.1"/>
    <property type="molecule type" value="Genomic_DNA"/>
</dbReference>
<evidence type="ECO:0000313" key="3">
    <source>
        <dbReference type="EMBL" id="KAE9989207.1"/>
    </source>
</evidence>
<feature type="transmembrane region" description="Helical" evidence="1">
    <location>
        <begin position="19"/>
        <end position="37"/>
    </location>
</feature>
<feature type="transmembrane region" description="Helical" evidence="1">
    <location>
        <begin position="372"/>
        <end position="389"/>
    </location>
</feature>
<feature type="transmembrane region" description="Helical" evidence="1">
    <location>
        <begin position="49"/>
        <end position="71"/>
    </location>
</feature>